<protein>
    <recommendedName>
        <fullName evidence="11">P-loop containing nucleoside triphosphate hydrolase protein</fullName>
    </recommendedName>
</protein>
<keyword evidence="10" id="KW-1185">Reference proteome</keyword>
<dbReference type="Pfam" id="PF00664">
    <property type="entry name" value="ABC_membrane"/>
    <property type="match status" value="2"/>
</dbReference>
<evidence type="ECO:0000259" key="8">
    <source>
        <dbReference type="PROSITE" id="PS50929"/>
    </source>
</evidence>
<evidence type="ECO:0000313" key="10">
    <source>
        <dbReference type="Proteomes" id="UP000193944"/>
    </source>
</evidence>
<dbReference type="STRING" id="1754192.A0A1Y1X0S2"/>
<comment type="caution">
    <text evidence="9">The sequence shown here is derived from an EMBL/GenBank/DDBJ whole genome shotgun (WGS) entry which is preliminary data.</text>
</comment>
<evidence type="ECO:0000256" key="2">
    <source>
        <dbReference type="ARBA" id="ARBA00022692"/>
    </source>
</evidence>
<dbReference type="GO" id="GO:0016887">
    <property type="term" value="F:ATP hydrolysis activity"/>
    <property type="evidence" value="ECO:0007669"/>
    <property type="project" value="InterPro"/>
</dbReference>
<keyword evidence="2 6" id="KW-0812">Transmembrane</keyword>
<feature type="transmembrane region" description="Helical" evidence="6">
    <location>
        <begin position="753"/>
        <end position="778"/>
    </location>
</feature>
<dbReference type="SUPFAM" id="SSF90123">
    <property type="entry name" value="ABC transporter transmembrane region"/>
    <property type="match status" value="3"/>
</dbReference>
<dbReference type="PROSITE" id="PS50893">
    <property type="entry name" value="ABC_TRANSPORTER_2"/>
    <property type="match status" value="2"/>
</dbReference>
<dbReference type="Gene3D" id="1.20.1560.10">
    <property type="entry name" value="ABC transporter type 1, transmembrane domain"/>
    <property type="match status" value="3"/>
</dbReference>
<feature type="domain" description="ABC transporter" evidence="7">
    <location>
        <begin position="394"/>
        <end position="649"/>
    </location>
</feature>
<reference evidence="9 10" key="1">
    <citation type="submission" date="2016-08" db="EMBL/GenBank/DDBJ databases">
        <title>A Parts List for Fungal Cellulosomes Revealed by Comparative Genomics.</title>
        <authorList>
            <consortium name="DOE Joint Genome Institute"/>
            <person name="Haitjema C.H."/>
            <person name="Gilmore S.P."/>
            <person name="Henske J.K."/>
            <person name="Solomon K.V."/>
            <person name="De Groot R."/>
            <person name="Kuo A."/>
            <person name="Mondo S.J."/>
            <person name="Salamov A.A."/>
            <person name="Labutti K."/>
            <person name="Zhao Z."/>
            <person name="Chiniquy J."/>
            <person name="Barry K."/>
            <person name="Brewer H.M."/>
            <person name="Purvine S.O."/>
            <person name="Wright A.T."/>
            <person name="Boxma B."/>
            <person name="Van Alen T."/>
            <person name="Hackstein J.H."/>
            <person name="Baker S.E."/>
            <person name="Grigoriev I.V."/>
            <person name="O'Malley M.A."/>
        </authorList>
    </citation>
    <scope>NUCLEOTIDE SEQUENCE [LARGE SCALE GENOMIC DNA]</scope>
    <source>
        <strain evidence="9 10">S4</strain>
    </source>
</reference>
<dbReference type="InterPro" id="IPR036640">
    <property type="entry name" value="ABC1_TM_sf"/>
</dbReference>
<feature type="region of interest" description="Disordered" evidence="5">
    <location>
        <begin position="717"/>
        <end position="738"/>
    </location>
</feature>
<dbReference type="OrthoDB" id="6500128at2759"/>
<organism evidence="9 10">
    <name type="scientific">Anaeromyces robustus</name>
    <dbReference type="NCBI Taxonomy" id="1754192"/>
    <lineage>
        <taxon>Eukaryota</taxon>
        <taxon>Fungi</taxon>
        <taxon>Fungi incertae sedis</taxon>
        <taxon>Chytridiomycota</taxon>
        <taxon>Chytridiomycota incertae sedis</taxon>
        <taxon>Neocallimastigomycetes</taxon>
        <taxon>Neocallimastigales</taxon>
        <taxon>Neocallimastigaceae</taxon>
        <taxon>Anaeromyces</taxon>
    </lineage>
</organism>
<feature type="transmembrane region" description="Helical" evidence="6">
    <location>
        <begin position="343"/>
        <end position="364"/>
    </location>
</feature>
<dbReference type="Proteomes" id="UP000193944">
    <property type="component" value="Unassembled WGS sequence"/>
</dbReference>
<feature type="domain" description="ABC transporter" evidence="7">
    <location>
        <begin position="1125"/>
        <end position="1390"/>
    </location>
</feature>
<feature type="compositionally biased region" description="Acidic residues" evidence="5">
    <location>
        <begin position="530"/>
        <end position="545"/>
    </location>
</feature>
<dbReference type="GO" id="GO:0140359">
    <property type="term" value="F:ABC-type transporter activity"/>
    <property type="evidence" value="ECO:0007669"/>
    <property type="project" value="InterPro"/>
</dbReference>
<dbReference type="PANTHER" id="PTHR24221">
    <property type="entry name" value="ATP-BINDING CASSETTE SUB-FAMILY B"/>
    <property type="match status" value="1"/>
</dbReference>
<evidence type="ECO:0000256" key="5">
    <source>
        <dbReference type="SAM" id="MobiDB-lite"/>
    </source>
</evidence>
<dbReference type="Gene3D" id="3.40.50.300">
    <property type="entry name" value="P-loop containing nucleotide triphosphate hydrolases"/>
    <property type="match status" value="2"/>
</dbReference>
<dbReference type="GO" id="GO:0016020">
    <property type="term" value="C:membrane"/>
    <property type="evidence" value="ECO:0007669"/>
    <property type="project" value="UniProtKB-SubCell"/>
</dbReference>
<dbReference type="Pfam" id="PF00005">
    <property type="entry name" value="ABC_tran"/>
    <property type="match status" value="2"/>
</dbReference>
<evidence type="ECO:0000256" key="6">
    <source>
        <dbReference type="SAM" id="Phobius"/>
    </source>
</evidence>
<evidence type="ECO:0000256" key="1">
    <source>
        <dbReference type="ARBA" id="ARBA00004141"/>
    </source>
</evidence>
<evidence type="ECO:0000259" key="7">
    <source>
        <dbReference type="PROSITE" id="PS50893"/>
    </source>
</evidence>
<dbReference type="InterPro" id="IPR011527">
    <property type="entry name" value="ABC1_TM_dom"/>
</dbReference>
<dbReference type="InterPro" id="IPR003439">
    <property type="entry name" value="ABC_transporter-like_ATP-bd"/>
</dbReference>
<sequence>MSILSIFKNTIKEKILIAISILFSIYQGFAITGLIYILRCFINSLITLVKYHSLKDITKINDDKILNDLIETYVINQNNNNNNNSFVNFEEKYPNIDINNILNSFNSSQYTFSNGISSLEFKTKDTVTQELYQYVKLFIIITIILFILSFISEFLINHVFSQYFLKLISLAYKKNFNDGKFINHSIIGGHIDYAKNRLNIIENIGSQITNLCLNYTFLILSVVMCLYINWKISLILFFINYLIQKLFYILMIPGAKYYSKSILKYEEAKNVAKESLENIKSISIFGKEEKQINIFNDKLKQYSYKLKRRVFILGMSLSLTCFSSNILYWLIYIKGGKYINDGILKGGDIVAITLYLLNIDINIFSGLDKNIKKVIREFNYYTHEDKDFNKNHYINVKNDEKQDEKQKRQIHGDIDILDCHLQPGKVVAFIGDYNTSYCHIYSCILEQDDKIKCKIDGQDIKEYNIHDLSSQIGVVPETIVLFNGTIAENISITNPNATQQQIEDVAKLVNAHEFISQLPKGYQTVLHVNDDDDDDDDDDNDDDNNEINLSISEKQRICFARALIHNPKILFIDCDMINYLDDKSQKIIEQLLKDNVEKTIILTSSYQTMNDIVKISDCIYVMEDYKIIESGTHKELMAKKESYYKNINKIRIFENNLSSSSSSSSSSSPSLTNDNNNNEKKEFFDTTTISSLSSSDKKELINMNNSFNINISSERNLLNNNNNNKKELNKSEKSKKNSNDFRKYKRGLLFPKIIIFFTFIGIGIIQPYIGILFGYGIYTSTEIIGKELLKDSQYWGKMFLLIGLITFIFIGIDLVNTFYIGEKLNYRIRRDMFKSMIYQDMSYFDKKRVSPKKTVFESISNDDDYTKNNLNDNFEIESLKDLSLMKQLFLNEKIYGIKYNLVGILISLLLCFTYAFMHHKSMATYLFIYTIIITLLSLLLQIFYVIQVNIQYKDCKKIMNKYFNKKMIINHMILTKLLILDHRFVYLFNEELKKHQKKIDIKHIIVTLKYCLNKLLQVGNFAICLYIGYLFYSKDQIDFLNMIKIVLIVAFTCSYVRKEIILTINVSMREKNNINNIMEIINRKPKIRVDNNNKDKDNDDDDDDNDINDSKKGNNIKDVSLRGKITFNDIYLKVEPNDDSNYYVSSGKKPIEIPEGKTVAIVGSNRETVKRMLLGLIPRWYDVDRGEVLIDDHPVTDYNLKWLREQICYIGKDAELLSMSIKENIKYGSKKNESVTEEEMKEAAKKADIHDYIVSLPSKYLTNIQDVFPKRNQNQSTIDLIFGPKPKPESEVDIERKKKIAIARAIIHQPKILLLNEPLKGLKNEECKMKVKKVLKNLSKDCTTIIATEDLESIKDVDKIIVMDGSKIVEVGNHKELVNLKGYYYRIIKKPT</sequence>
<feature type="transmembrane region" description="Helical" evidence="6">
    <location>
        <begin position="923"/>
        <end position="946"/>
    </location>
</feature>
<name>A0A1Y1X0S2_9FUNG</name>
<evidence type="ECO:0000256" key="4">
    <source>
        <dbReference type="ARBA" id="ARBA00023136"/>
    </source>
</evidence>
<keyword evidence="3 6" id="KW-1133">Transmembrane helix</keyword>
<dbReference type="PROSITE" id="PS50929">
    <property type="entry name" value="ABC_TM1F"/>
    <property type="match status" value="2"/>
</dbReference>
<reference evidence="9 10" key="2">
    <citation type="submission" date="2016-08" db="EMBL/GenBank/DDBJ databases">
        <title>Pervasive Adenine N6-methylation of Active Genes in Fungi.</title>
        <authorList>
            <consortium name="DOE Joint Genome Institute"/>
            <person name="Mondo S.J."/>
            <person name="Dannebaum R.O."/>
            <person name="Kuo R.C."/>
            <person name="Labutti K."/>
            <person name="Haridas S."/>
            <person name="Kuo A."/>
            <person name="Salamov A."/>
            <person name="Ahrendt S.R."/>
            <person name="Lipzen A."/>
            <person name="Sullivan W."/>
            <person name="Andreopoulos W.B."/>
            <person name="Clum A."/>
            <person name="Lindquist E."/>
            <person name="Daum C."/>
            <person name="Ramamoorthy G.K."/>
            <person name="Gryganskyi A."/>
            <person name="Culley D."/>
            <person name="Magnuson J.K."/>
            <person name="James T.Y."/>
            <person name="O'Malley M.A."/>
            <person name="Stajich J.E."/>
            <person name="Spatafora J.W."/>
            <person name="Visel A."/>
            <person name="Grigoriev I.V."/>
        </authorList>
    </citation>
    <scope>NUCLEOTIDE SEQUENCE [LARGE SCALE GENOMIC DNA]</scope>
    <source>
        <strain evidence="9 10">S4</strain>
    </source>
</reference>
<dbReference type="GO" id="GO:0005524">
    <property type="term" value="F:ATP binding"/>
    <property type="evidence" value="ECO:0007669"/>
    <property type="project" value="InterPro"/>
</dbReference>
<feature type="domain" description="ABC transmembrane type-1" evidence="8">
    <location>
        <begin position="199"/>
        <end position="359"/>
    </location>
</feature>
<accession>A0A1Y1X0S2</accession>
<feature type="region of interest" description="Disordered" evidence="5">
    <location>
        <begin position="1089"/>
        <end position="1111"/>
    </location>
</feature>
<feature type="region of interest" description="Disordered" evidence="5">
    <location>
        <begin position="526"/>
        <end position="547"/>
    </location>
</feature>
<evidence type="ECO:0000313" key="9">
    <source>
        <dbReference type="EMBL" id="ORX79265.1"/>
    </source>
</evidence>
<dbReference type="PANTHER" id="PTHR24221:SF503">
    <property type="entry name" value="MITOCHONDRIAL POTASSIUM CHANNEL ATP-BINDING SUBUNIT"/>
    <property type="match status" value="1"/>
</dbReference>
<feature type="domain" description="ABC transmembrane type-1" evidence="8">
    <location>
        <begin position="753"/>
        <end position="850"/>
    </location>
</feature>
<feature type="transmembrane region" description="Helical" evidence="6">
    <location>
        <begin position="134"/>
        <end position="156"/>
    </location>
</feature>
<dbReference type="InterPro" id="IPR027417">
    <property type="entry name" value="P-loop_NTPase"/>
</dbReference>
<feature type="compositionally biased region" description="Basic and acidic residues" evidence="5">
    <location>
        <begin position="724"/>
        <end position="738"/>
    </location>
</feature>
<feature type="transmembrane region" description="Helical" evidence="6">
    <location>
        <begin position="899"/>
        <end position="917"/>
    </location>
</feature>
<feature type="region of interest" description="Disordered" evidence="5">
    <location>
        <begin position="657"/>
        <end position="679"/>
    </location>
</feature>
<proteinExistence type="predicted"/>
<feature type="transmembrane region" description="Helical" evidence="6">
    <location>
        <begin position="1015"/>
        <end position="1032"/>
    </location>
</feature>
<comment type="subcellular location">
    <subcellularLocation>
        <location evidence="1">Membrane</location>
        <topology evidence="1">Multi-pass membrane protein</topology>
    </subcellularLocation>
</comment>
<feature type="transmembrane region" description="Helical" evidence="6">
    <location>
        <begin position="15"/>
        <end position="38"/>
    </location>
</feature>
<dbReference type="EMBL" id="MCFG01000181">
    <property type="protein sequence ID" value="ORX79265.1"/>
    <property type="molecule type" value="Genomic_DNA"/>
</dbReference>
<feature type="transmembrane region" description="Helical" evidence="6">
    <location>
        <begin position="798"/>
        <end position="820"/>
    </location>
</feature>
<evidence type="ECO:0000256" key="3">
    <source>
        <dbReference type="ARBA" id="ARBA00022989"/>
    </source>
</evidence>
<feature type="compositionally biased region" description="Acidic residues" evidence="5">
    <location>
        <begin position="1098"/>
        <end position="1107"/>
    </location>
</feature>
<feature type="compositionally biased region" description="Low complexity" evidence="5">
    <location>
        <begin position="657"/>
        <end position="676"/>
    </location>
</feature>
<evidence type="ECO:0008006" key="11">
    <source>
        <dbReference type="Google" id="ProtNLM"/>
    </source>
</evidence>
<dbReference type="InterPro" id="IPR039421">
    <property type="entry name" value="Type_1_exporter"/>
</dbReference>
<keyword evidence="4 6" id="KW-0472">Membrane</keyword>
<dbReference type="SUPFAM" id="SSF52540">
    <property type="entry name" value="P-loop containing nucleoside triphosphate hydrolases"/>
    <property type="match status" value="2"/>
</dbReference>
<gene>
    <name evidence="9" type="ORF">BCR32DRAFT_269572</name>
</gene>
<feature type="transmembrane region" description="Helical" evidence="6">
    <location>
        <begin position="215"/>
        <end position="243"/>
    </location>
</feature>
<feature type="transmembrane region" description="Helical" evidence="6">
    <location>
        <begin position="310"/>
        <end position="331"/>
    </location>
</feature>